<keyword evidence="2" id="KW-1185">Reference proteome</keyword>
<organism evidence="1 2">
    <name type="scientific">Cylicostephanus goldi</name>
    <name type="common">Nematode worm</name>
    <dbReference type="NCBI Taxonomy" id="71465"/>
    <lineage>
        <taxon>Eukaryota</taxon>
        <taxon>Metazoa</taxon>
        <taxon>Ecdysozoa</taxon>
        <taxon>Nematoda</taxon>
        <taxon>Chromadorea</taxon>
        <taxon>Rhabditida</taxon>
        <taxon>Rhabditina</taxon>
        <taxon>Rhabditomorpha</taxon>
        <taxon>Strongyloidea</taxon>
        <taxon>Strongylidae</taxon>
        <taxon>Cylicostephanus</taxon>
    </lineage>
</organism>
<evidence type="ECO:0000313" key="1">
    <source>
        <dbReference type="EMBL" id="VDK49980.1"/>
    </source>
</evidence>
<proteinExistence type="predicted"/>
<sequence>MYYLCAYAIVRLESVTVMSILHVHIIKGIRSPVTYVAEHSKERWTGGGTGKHITPVSSRISTVSH</sequence>
<protein>
    <submittedName>
        <fullName evidence="1">Uncharacterized protein</fullName>
    </submittedName>
</protein>
<gene>
    <name evidence="1" type="ORF">CGOC_LOCUS1648</name>
</gene>
<dbReference type="AlphaFoldDB" id="A0A3P6R3P5"/>
<reference evidence="1 2" key="1">
    <citation type="submission" date="2018-11" db="EMBL/GenBank/DDBJ databases">
        <authorList>
            <consortium name="Pathogen Informatics"/>
        </authorList>
    </citation>
    <scope>NUCLEOTIDE SEQUENCE [LARGE SCALE GENOMIC DNA]</scope>
</reference>
<evidence type="ECO:0000313" key="2">
    <source>
        <dbReference type="Proteomes" id="UP000271889"/>
    </source>
</evidence>
<dbReference type="EMBL" id="UYRV01003223">
    <property type="protein sequence ID" value="VDK49980.1"/>
    <property type="molecule type" value="Genomic_DNA"/>
</dbReference>
<accession>A0A3P6R3P5</accession>
<dbReference type="Proteomes" id="UP000271889">
    <property type="component" value="Unassembled WGS sequence"/>
</dbReference>
<name>A0A3P6R3P5_CYLGO</name>